<protein>
    <recommendedName>
        <fullName evidence="3">Late competence development protein ComFB</fullName>
    </recommendedName>
</protein>
<reference evidence="1" key="1">
    <citation type="submission" date="2018-07" db="EMBL/GenBank/DDBJ databases">
        <title>Genome assembly of strain Ka43.</title>
        <authorList>
            <person name="Kukolya J."/>
            <person name="Nagy I."/>
            <person name="Horvath B."/>
            <person name="Toth A."/>
        </authorList>
    </citation>
    <scope>NUCLEOTIDE SEQUENCE</scope>
    <source>
        <strain evidence="1">KB43</strain>
    </source>
</reference>
<dbReference type="Pfam" id="PF10719">
    <property type="entry name" value="ComFB"/>
    <property type="match status" value="1"/>
</dbReference>
<evidence type="ECO:0008006" key="3">
    <source>
        <dbReference type="Google" id="ProtNLM"/>
    </source>
</evidence>
<proteinExistence type="predicted"/>
<dbReference type="EMBL" id="PRDL01000001">
    <property type="protein sequence ID" value="MBE8717091.1"/>
    <property type="molecule type" value="Genomic_DNA"/>
</dbReference>
<organism evidence="1 2">
    <name type="scientific">Cellvibrio polysaccharolyticus</name>
    <dbReference type="NCBI Taxonomy" id="2082724"/>
    <lineage>
        <taxon>Bacteria</taxon>
        <taxon>Pseudomonadati</taxon>
        <taxon>Pseudomonadota</taxon>
        <taxon>Gammaproteobacteria</taxon>
        <taxon>Cellvibrionales</taxon>
        <taxon>Cellvibrionaceae</taxon>
        <taxon>Cellvibrio</taxon>
    </lineage>
</organism>
<dbReference type="Proteomes" id="UP000652567">
    <property type="component" value="Unassembled WGS sequence"/>
</dbReference>
<comment type="caution">
    <text evidence="1">The sequence shown here is derived from an EMBL/GenBank/DDBJ whole genome shotgun (WGS) entry which is preliminary data.</text>
</comment>
<name>A0A928V1J7_9GAMM</name>
<accession>A0A928V1J7</accession>
<keyword evidence="2" id="KW-1185">Reference proteome</keyword>
<dbReference type="InterPro" id="IPR019657">
    <property type="entry name" value="ComFB"/>
</dbReference>
<dbReference type="AlphaFoldDB" id="A0A928V1J7"/>
<evidence type="ECO:0000313" key="2">
    <source>
        <dbReference type="Proteomes" id="UP000652567"/>
    </source>
</evidence>
<gene>
    <name evidence="1" type="ORF">C4F51_07780</name>
</gene>
<sequence>MLFRRPLEGNFMIRNNNGYRSMSDDIDDDFIRNYYEQPVLQLIISQHPRARQERSYLADVACIALNQLPAKYIRHNVDMTFFLSSSEMQDIDNRIKQAVAMAVAYVESRENPATEES</sequence>
<evidence type="ECO:0000313" key="1">
    <source>
        <dbReference type="EMBL" id="MBE8717091.1"/>
    </source>
</evidence>